<dbReference type="PIRSF" id="PIRSF018266">
    <property type="entry name" value="FecR"/>
    <property type="match status" value="1"/>
</dbReference>
<sequence>MEKSNFDDLLKRYLTGNVSESEKVKIEAWLDIMKTEDTHDMDLSQDDEEQLYQRIVSKRDNTKEIESFNPLKHQRKKNSIIGWAFRIAASIVVVTLFVYSVWKLIAPEVTNYRAGLNMEKFILEDGTIVWLQANTKLSYYYKSSNGTRYCELSGEGLFEVAKDPNHPFFIQCDGANVKVLGTSFNLKTNNGHFEVKVLTGKVNVSTASNAIGINIEPKQKAVLKQNGAIEKSPMVAEEVLTITKGTEYNMAFSDVALKEVFKCLEKKFNISIKANEAASTCQVTADLTDQSLERSLETIEEIVALKFEVVGKNITTTGPGCPTP</sequence>
<dbReference type="Proteomes" id="UP000266183">
    <property type="component" value="Chromosome"/>
</dbReference>
<dbReference type="InterPro" id="IPR012373">
    <property type="entry name" value="Ferrdict_sens_TM"/>
</dbReference>
<keyword evidence="1" id="KW-1133">Transmembrane helix</keyword>
<gene>
    <name evidence="4" type="ORF">D4L85_16260</name>
</gene>
<keyword evidence="5" id="KW-1185">Reference proteome</keyword>
<proteinExistence type="predicted"/>
<dbReference type="AlphaFoldDB" id="A0A385SM25"/>
<dbReference type="PANTHER" id="PTHR30273">
    <property type="entry name" value="PERIPLASMIC SIGNAL SENSOR AND SIGMA FACTOR ACTIVATOR FECR-RELATED"/>
    <property type="match status" value="1"/>
</dbReference>
<accession>A0A385SM25</accession>
<feature type="domain" description="FecR protein" evidence="2">
    <location>
        <begin position="120"/>
        <end position="203"/>
    </location>
</feature>
<name>A0A385SM25_9BACT</name>
<dbReference type="OrthoDB" id="1452822at2"/>
<dbReference type="Pfam" id="PF16344">
    <property type="entry name" value="FecR_C"/>
    <property type="match status" value="1"/>
</dbReference>
<organism evidence="4 5">
    <name type="scientific">Chryseolinea soli</name>
    <dbReference type="NCBI Taxonomy" id="2321403"/>
    <lineage>
        <taxon>Bacteria</taxon>
        <taxon>Pseudomonadati</taxon>
        <taxon>Bacteroidota</taxon>
        <taxon>Cytophagia</taxon>
        <taxon>Cytophagales</taxon>
        <taxon>Fulvivirgaceae</taxon>
        <taxon>Chryseolinea</taxon>
    </lineage>
</organism>
<evidence type="ECO:0000313" key="4">
    <source>
        <dbReference type="EMBL" id="AYB32024.1"/>
    </source>
</evidence>
<dbReference type="Gene3D" id="2.60.120.1440">
    <property type="match status" value="1"/>
</dbReference>
<keyword evidence="1" id="KW-0472">Membrane</keyword>
<feature type="domain" description="Protein FecR C-terminal" evidence="3">
    <location>
        <begin position="250"/>
        <end position="315"/>
    </location>
</feature>
<dbReference type="EMBL" id="CP032382">
    <property type="protein sequence ID" value="AYB32024.1"/>
    <property type="molecule type" value="Genomic_DNA"/>
</dbReference>
<dbReference type="RefSeq" id="WP_119755285.1">
    <property type="nucleotide sequence ID" value="NZ_CP032382.1"/>
</dbReference>
<feature type="transmembrane region" description="Helical" evidence="1">
    <location>
        <begin position="80"/>
        <end position="102"/>
    </location>
</feature>
<dbReference type="Gene3D" id="3.55.50.30">
    <property type="match status" value="1"/>
</dbReference>
<evidence type="ECO:0000256" key="1">
    <source>
        <dbReference type="SAM" id="Phobius"/>
    </source>
</evidence>
<dbReference type="InterPro" id="IPR006860">
    <property type="entry name" value="FecR"/>
</dbReference>
<reference evidence="5" key="1">
    <citation type="submission" date="2018-09" db="EMBL/GenBank/DDBJ databases">
        <title>Chryseolinea sp. KIS68-18 isolated from soil.</title>
        <authorList>
            <person name="Weon H.-Y."/>
            <person name="Kwon S.-W."/>
            <person name="Lee S.A."/>
        </authorList>
    </citation>
    <scope>NUCLEOTIDE SEQUENCE [LARGE SCALE GENOMIC DNA]</scope>
    <source>
        <strain evidence="5">KIS68-18</strain>
    </source>
</reference>
<dbReference type="PANTHER" id="PTHR30273:SF2">
    <property type="entry name" value="PROTEIN FECR"/>
    <property type="match status" value="1"/>
</dbReference>
<dbReference type="Pfam" id="PF04773">
    <property type="entry name" value="FecR"/>
    <property type="match status" value="1"/>
</dbReference>
<dbReference type="InterPro" id="IPR032508">
    <property type="entry name" value="FecR_C"/>
</dbReference>
<dbReference type="GO" id="GO:0016989">
    <property type="term" value="F:sigma factor antagonist activity"/>
    <property type="evidence" value="ECO:0007669"/>
    <property type="project" value="TreeGrafter"/>
</dbReference>
<evidence type="ECO:0000259" key="3">
    <source>
        <dbReference type="Pfam" id="PF16344"/>
    </source>
</evidence>
<protein>
    <submittedName>
        <fullName evidence="4">FecR family protein</fullName>
    </submittedName>
</protein>
<dbReference type="KEGG" id="chk:D4L85_16260"/>
<keyword evidence="1" id="KW-0812">Transmembrane</keyword>
<evidence type="ECO:0000259" key="2">
    <source>
        <dbReference type="Pfam" id="PF04773"/>
    </source>
</evidence>
<evidence type="ECO:0000313" key="5">
    <source>
        <dbReference type="Proteomes" id="UP000266183"/>
    </source>
</evidence>